<dbReference type="RefSeq" id="WP_346742499.1">
    <property type="nucleotide sequence ID" value="NZ_JANWOI010000003.1"/>
</dbReference>
<dbReference type="GO" id="GO:0006631">
    <property type="term" value="P:fatty acid metabolic process"/>
    <property type="evidence" value="ECO:0007669"/>
    <property type="project" value="UniProtKB-KW"/>
</dbReference>
<dbReference type="CDD" id="cd12119">
    <property type="entry name" value="ttLC_FACS_AlkK_like"/>
    <property type="match status" value="1"/>
</dbReference>
<dbReference type="NCBIfam" id="NF004837">
    <property type="entry name" value="PRK06187.1"/>
    <property type="match status" value="1"/>
</dbReference>
<accession>A0A9X3TYG2</accession>
<dbReference type="Proteomes" id="UP001141619">
    <property type="component" value="Unassembled WGS sequence"/>
</dbReference>
<evidence type="ECO:0000256" key="5">
    <source>
        <dbReference type="ARBA" id="ARBA00051915"/>
    </source>
</evidence>
<dbReference type="GO" id="GO:0016874">
    <property type="term" value="F:ligase activity"/>
    <property type="evidence" value="ECO:0007669"/>
    <property type="project" value="UniProtKB-KW"/>
</dbReference>
<evidence type="ECO:0000259" key="8">
    <source>
        <dbReference type="Pfam" id="PF00501"/>
    </source>
</evidence>
<dbReference type="PROSITE" id="PS00455">
    <property type="entry name" value="AMP_BINDING"/>
    <property type="match status" value="1"/>
</dbReference>
<dbReference type="NCBIfam" id="NF004674">
    <property type="entry name" value="PRK06018.1"/>
    <property type="match status" value="1"/>
</dbReference>
<evidence type="ECO:0000256" key="7">
    <source>
        <dbReference type="ARBA" id="ARBA00067668"/>
    </source>
</evidence>
<dbReference type="PANTHER" id="PTHR43859:SF4">
    <property type="entry name" value="BUTANOATE--COA LIGASE AAE1-RELATED"/>
    <property type="match status" value="1"/>
</dbReference>
<organism evidence="10 11">
    <name type="scientific">Govanella unica</name>
    <dbReference type="NCBI Taxonomy" id="2975056"/>
    <lineage>
        <taxon>Bacteria</taxon>
        <taxon>Pseudomonadati</taxon>
        <taxon>Pseudomonadota</taxon>
        <taxon>Alphaproteobacteria</taxon>
        <taxon>Emcibacterales</taxon>
        <taxon>Govanellaceae</taxon>
        <taxon>Govanella</taxon>
    </lineage>
</organism>
<evidence type="ECO:0000256" key="6">
    <source>
        <dbReference type="ARBA" id="ARBA00066616"/>
    </source>
</evidence>
<dbReference type="AlphaFoldDB" id="A0A9X3TYG2"/>
<dbReference type="SUPFAM" id="SSF56801">
    <property type="entry name" value="Acetyl-CoA synthetase-like"/>
    <property type="match status" value="1"/>
</dbReference>
<evidence type="ECO:0000313" key="10">
    <source>
        <dbReference type="EMBL" id="MDA5194020.1"/>
    </source>
</evidence>
<dbReference type="InterPro" id="IPR020845">
    <property type="entry name" value="AMP-binding_CS"/>
</dbReference>
<comment type="similarity">
    <text evidence="1">Belongs to the ATP-dependent AMP-binding enzyme family.</text>
</comment>
<dbReference type="Pfam" id="PF13193">
    <property type="entry name" value="AMP-binding_C"/>
    <property type="match status" value="1"/>
</dbReference>
<keyword evidence="2 10" id="KW-0436">Ligase</keyword>
<evidence type="ECO:0000256" key="3">
    <source>
        <dbReference type="ARBA" id="ARBA00022832"/>
    </source>
</evidence>
<comment type="caution">
    <text evidence="10">The sequence shown here is derived from an EMBL/GenBank/DDBJ whole genome shotgun (WGS) entry which is preliminary data.</text>
</comment>
<reference evidence="10" key="2">
    <citation type="journal article" date="2023" name="Syst. Appl. Microbiol.">
        <title>Govania unica gen. nov., sp. nov., a rare biosphere bacterium that represents a novel family in the class Alphaproteobacteria.</title>
        <authorList>
            <person name="Vandamme P."/>
            <person name="Peeters C."/>
            <person name="Hettiarachchi A."/>
            <person name="Cnockaert M."/>
            <person name="Carlier A."/>
        </authorList>
    </citation>
    <scope>NUCLEOTIDE SEQUENCE</scope>
    <source>
        <strain evidence="10">LMG 31809</strain>
    </source>
</reference>
<proteinExistence type="inferred from homology"/>
<comment type="catalytic activity">
    <reaction evidence="5">
        <text>3-(methylsulfanyl)propanoate + ATP + CoA = 3-(methylsulfanyl)propanoyl-CoA + AMP + diphosphate</text>
        <dbReference type="Rhea" id="RHEA:43052"/>
        <dbReference type="ChEBI" id="CHEBI:30616"/>
        <dbReference type="ChEBI" id="CHEBI:33019"/>
        <dbReference type="ChEBI" id="CHEBI:49016"/>
        <dbReference type="ChEBI" id="CHEBI:57287"/>
        <dbReference type="ChEBI" id="CHEBI:82815"/>
        <dbReference type="ChEBI" id="CHEBI:456215"/>
        <dbReference type="EC" id="6.2.1.44"/>
    </reaction>
    <physiologicalReaction direction="left-to-right" evidence="5">
        <dbReference type="Rhea" id="RHEA:43053"/>
    </physiologicalReaction>
</comment>
<name>A0A9X3TYG2_9PROT</name>
<evidence type="ECO:0000259" key="9">
    <source>
        <dbReference type="Pfam" id="PF13193"/>
    </source>
</evidence>
<dbReference type="EMBL" id="JANWOI010000003">
    <property type="protein sequence ID" value="MDA5194020.1"/>
    <property type="molecule type" value="Genomic_DNA"/>
</dbReference>
<dbReference type="InterPro" id="IPR045851">
    <property type="entry name" value="AMP-bd_C_sf"/>
</dbReference>
<dbReference type="InterPro" id="IPR000873">
    <property type="entry name" value="AMP-dep_synth/lig_dom"/>
</dbReference>
<evidence type="ECO:0000256" key="2">
    <source>
        <dbReference type="ARBA" id="ARBA00022598"/>
    </source>
</evidence>
<reference evidence="10" key="1">
    <citation type="submission" date="2022-08" db="EMBL/GenBank/DDBJ databases">
        <authorList>
            <person name="Vandamme P."/>
            <person name="Hettiarachchi A."/>
            <person name="Peeters C."/>
            <person name="Cnockaert M."/>
            <person name="Carlier A."/>
        </authorList>
    </citation>
    <scope>NUCLEOTIDE SEQUENCE</scope>
    <source>
        <strain evidence="10">LMG 31809</strain>
    </source>
</reference>
<feature type="domain" description="AMP-binding enzyme C-terminal" evidence="9">
    <location>
        <begin position="450"/>
        <end position="524"/>
    </location>
</feature>
<dbReference type="InterPro" id="IPR042099">
    <property type="entry name" value="ANL_N_sf"/>
</dbReference>
<dbReference type="Gene3D" id="3.30.300.30">
    <property type="match status" value="1"/>
</dbReference>
<dbReference type="InterPro" id="IPR025110">
    <property type="entry name" value="AMP-bd_C"/>
</dbReference>
<feature type="domain" description="AMP-dependent synthetase/ligase" evidence="8">
    <location>
        <begin position="35"/>
        <end position="400"/>
    </location>
</feature>
<evidence type="ECO:0000313" key="11">
    <source>
        <dbReference type="Proteomes" id="UP001141619"/>
    </source>
</evidence>
<keyword evidence="11" id="KW-1185">Reference proteome</keyword>
<keyword evidence="3" id="KW-0276">Fatty acid metabolism</keyword>
<sequence>MFGLMQDHPLMVTNFLAHGARYHGTGEIMTVTVAEGIHRYTYADCDRRARLLASALTRYGIQPGDRVGTLAWNGYRHLESWFGISGMSAVTHTINPRLFHDQLSYIINHAEDRMILADLTFIPLLEKLLPELPTVEAVVILTDRAHMPQTSLPNVICYEDFLLTGDSNYVWPVFDERMAAGLCYTSGTTGNPKGVLSSHRSASLHTFAMAMPDVFNLKSTDVVLPVVPMFHANAWGVPYLMPAIGAKLVFPGPNLTGEAIQKLIEDENVTVSAGVPTVWLGLLQYLDATGKGLGRMHATVIGGAAAPRSMIETFRERYNVHVCHAWGMTEMSPLGTCNSPTRETLALSAEEQTVIACKQGRAVPGVDLRIIGEDGRELPWDGKSSGHLQVRGSWIAKAYFRGEGGDILTADGWFDTGDVANMDQYGFVQITDRAKDIIKSGGEWISSIDLENAAVAHPKIVEAAVIGLPHPKWTERPMLILVPLAGETVTREDMLAFLETRVAKWWLPDDVVFVDEIPHTATGKILKTVLREQFKDHKLPEMC</sequence>
<dbReference type="EC" id="6.2.1.44" evidence="6"/>
<dbReference type="Pfam" id="PF00501">
    <property type="entry name" value="AMP-binding"/>
    <property type="match status" value="1"/>
</dbReference>
<dbReference type="PANTHER" id="PTHR43859">
    <property type="entry name" value="ACYL-ACTIVATING ENZYME"/>
    <property type="match status" value="1"/>
</dbReference>
<protein>
    <recommendedName>
        <fullName evidence="7">3-methylmercaptopropionyl-CoA ligase</fullName>
        <ecNumber evidence="6">6.2.1.44</ecNumber>
    </recommendedName>
</protein>
<evidence type="ECO:0000256" key="4">
    <source>
        <dbReference type="ARBA" id="ARBA00023098"/>
    </source>
</evidence>
<dbReference type="FunFam" id="3.30.300.30:FF:000008">
    <property type="entry name" value="2,3-dihydroxybenzoate-AMP ligase"/>
    <property type="match status" value="1"/>
</dbReference>
<keyword evidence="4" id="KW-0443">Lipid metabolism</keyword>
<dbReference type="Gene3D" id="3.40.50.12780">
    <property type="entry name" value="N-terminal domain of ligase-like"/>
    <property type="match status" value="1"/>
</dbReference>
<gene>
    <name evidence="10" type="ORF">NYP16_08670</name>
</gene>
<evidence type="ECO:0000256" key="1">
    <source>
        <dbReference type="ARBA" id="ARBA00006432"/>
    </source>
</evidence>